<organism evidence="1 2">
    <name type="scientific">Paraprevotella clara YIT 11840</name>
    <dbReference type="NCBI Taxonomy" id="762968"/>
    <lineage>
        <taxon>Bacteria</taxon>
        <taxon>Pseudomonadati</taxon>
        <taxon>Bacteroidota</taxon>
        <taxon>Bacteroidia</taxon>
        <taxon>Bacteroidales</taxon>
        <taxon>Prevotellaceae</taxon>
        <taxon>Paraprevotella</taxon>
    </lineage>
</organism>
<sequence length="64" mass="7508">MKNELAYRNRKGTTLWSPLSVAVCKDEKYRFLDILWGKVCVFNCIFNKLYLAVPNICVNTHTHM</sequence>
<accession>G5SQS6</accession>
<dbReference type="EMBL" id="AFFY01000022">
    <property type="protein sequence ID" value="EHH00479.1"/>
    <property type="molecule type" value="Genomic_DNA"/>
</dbReference>
<evidence type="ECO:0000313" key="2">
    <source>
        <dbReference type="Proteomes" id="UP000003598"/>
    </source>
</evidence>
<dbReference type="Proteomes" id="UP000003598">
    <property type="component" value="Unassembled WGS sequence"/>
</dbReference>
<dbReference type="AlphaFoldDB" id="G5SQS6"/>
<gene>
    <name evidence="1" type="ORF">HMPREF9441_01716</name>
</gene>
<dbReference type="STRING" id="762968.HMPREF9441_01716"/>
<name>G5SQS6_9BACT</name>
<dbReference type="HOGENOM" id="CLU_2863747_0_0_10"/>
<evidence type="ECO:0000313" key="1">
    <source>
        <dbReference type="EMBL" id="EHH00479.1"/>
    </source>
</evidence>
<reference evidence="1 2" key="1">
    <citation type="submission" date="2011-03" db="EMBL/GenBank/DDBJ databases">
        <authorList>
            <person name="Weinstock G."/>
            <person name="Sodergren E."/>
            <person name="Clifton S."/>
            <person name="Fulton L."/>
            <person name="Fulton B."/>
            <person name="Courtney L."/>
            <person name="Fronick C."/>
            <person name="Harrison M."/>
            <person name="Strong C."/>
            <person name="Farmer C."/>
            <person name="Delahaunty K."/>
            <person name="Markovic C."/>
            <person name="Hall O."/>
            <person name="Minx P."/>
            <person name="Tomlinson C."/>
            <person name="Mitreva M."/>
            <person name="Hou S."/>
            <person name="Chen J."/>
            <person name="Wollam A."/>
            <person name="Pepin K.H."/>
            <person name="Johnson M."/>
            <person name="Bhonagiri V."/>
            <person name="Zhang X."/>
            <person name="Suruliraj S."/>
            <person name="Warren W."/>
            <person name="Chinwalla A."/>
            <person name="Mardis E.R."/>
            <person name="Wilson R.K."/>
        </authorList>
    </citation>
    <scope>NUCLEOTIDE SEQUENCE [LARGE SCALE GENOMIC DNA]</scope>
    <source>
        <strain evidence="1 2">YIT 11840</strain>
    </source>
</reference>
<keyword evidence="2" id="KW-1185">Reference proteome</keyword>
<protein>
    <submittedName>
        <fullName evidence="1">Uncharacterized protein</fullName>
    </submittedName>
</protein>
<proteinExistence type="predicted"/>
<comment type="caution">
    <text evidence="1">The sequence shown here is derived from an EMBL/GenBank/DDBJ whole genome shotgun (WGS) entry which is preliminary data.</text>
</comment>